<evidence type="ECO:0000259" key="1">
    <source>
        <dbReference type="Pfam" id="PF07475"/>
    </source>
</evidence>
<keyword evidence="3" id="KW-1185">Reference proteome</keyword>
<dbReference type="RefSeq" id="WP_181761636.1">
    <property type="nucleotide sequence ID" value="NZ_BMCR01000007.1"/>
</dbReference>
<accession>A0A838Y3K4</accession>
<dbReference type="GO" id="GO:0004674">
    <property type="term" value="F:protein serine/threonine kinase activity"/>
    <property type="evidence" value="ECO:0007669"/>
    <property type="project" value="UniProtKB-KW"/>
</dbReference>
<dbReference type="Pfam" id="PF07475">
    <property type="entry name" value="Hpr_kinase_C"/>
    <property type="match status" value="1"/>
</dbReference>
<evidence type="ECO:0000313" key="3">
    <source>
        <dbReference type="Proteomes" id="UP000559404"/>
    </source>
</evidence>
<proteinExistence type="predicted"/>
<dbReference type="GO" id="GO:0000155">
    <property type="term" value="F:phosphorelay sensor kinase activity"/>
    <property type="evidence" value="ECO:0007669"/>
    <property type="project" value="InterPro"/>
</dbReference>
<name>A0A838Y3K4_9HYPH</name>
<dbReference type="GO" id="GO:0005524">
    <property type="term" value="F:ATP binding"/>
    <property type="evidence" value="ECO:0007669"/>
    <property type="project" value="InterPro"/>
</dbReference>
<sequence length="156" mass="16527">MRPTVHASCVLVGAAGVLLRGASGGGKSRLGDELVSQAALWGLFARHVADDRVILTCHAGRLCAEVPPPIAGRWERRGEGVARVEHEPRAVVRLIVDLRAGADIDRFPEAAARTERLCGVSVPRLELPHEDIPLAASRILGHLLRGGDASWSGSAV</sequence>
<dbReference type="GO" id="GO:0006109">
    <property type="term" value="P:regulation of carbohydrate metabolic process"/>
    <property type="evidence" value="ECO:0007669"/>
    <property type="project" value="InterPro"/>
</dbReference>
<protein>
    <submittedName>
        <fullName evidence="2">Serine/threonine protein kinase</fullName>
    </submittedName>
</protein>
<keyword evidence="2" id="KW-0723">Serine/threonine-protein kinase</keyword>
<gene>
    <name evidence="2" type="ORF">H1W37_17400</name>
</gene>
<feature type="domain" description="HPr kinase/phosphorylase C-terminal" evidence="1">
    <location>
        <begin position="4"/>
        <end position="128"/>
    </location>
</feature>
<reference evidence="2 3" key="1">
    <citation type="submission" date="2020-07" db="EMBL/GenBank/DDBJ databases">
        <authorList>
            <person name="Li M."/>
        </authorList>
    </citation>
    <scope>NUCLEOTIDE SEQUENCE [LARGE SCALE GENOMIC DNA]</scope>
    <source>
        <strain evidence="2 3">DSM 23284</strain>
    </source>
</reference>
<dbReference type="InterPro" id="IPR011104">
    <property type="entry name" value="Hpr_kin/Pase_C"/>
</dbReference>
<dbReference type="InterPro" id="IPR027417">
    <property type="entry name" value="P-loop_NTPase"/>
</dbReference>
<dbReference type="AlphaFoldDB" id="A0A838Y3K4"/>
<evidence type="ECO:0000313" key="2">
    <source>
        <dbReference type="EMBL" id="MBA4613440.1"/>
    </source>
</evidence>
<reference evidence="2 3" key="2">
    <citation type="submission" date="2020-08" db="EMBL/GenBank/DDBJ databases">
        <title>Stappia taiwanensis sp. nov., isolated from a coastal thermal spring.</title>
        <authorList>
            <person name="Kampfer P."/>
        </authorList>
    </citation>
    <scope>NUCLEOTIDE SEQUENCE [LARGE SCALE GENOMIC DNA]</scope>
    <source>
        <strain evidence="2 3">DSM 23284</strain>
    </source>
</reference>
<comment type="caution">
    <text evidence="2">The sequence shown here is derived from an EMBL/GenBank/DDBJ whole genome shotgun (WGS) entry which is preliminary data.</text>
</comment>
<dbReference type="SUPFAM" id="SSF53795">
    <property type="entry name" value="PEP carboxykinase-like"/>
    <property type="match status" value="1"/>
</dbReference>
<dbReference type="EMBL" id="JACEON010000019">
    <property type="protein sequence ID" value="MBA4613440.1"/>
    <property type="molecule type" value="Genomic_DNA"/>
</dbReference>
<dbReference type="Gene3D" id="3.40.50.300">
    <property type="entry name" value="P-loop containing nucleotide triphosphate hydrolases"/>
    <property type="match status" value="1"/>
</dbReference>
<keyword evidence="2" id="KW-0808">Transferase</keyword>
<organism evidence="2 3">
    <name type="scientific">Stappia taiwanensis</name>
    <dbReference type="NCBI Taxonomy" id="992267"/>
    <lineage>
        <taxon>Bacteria</taxon>
        <taxon>Pseudomonadati</taxon>
        <taxon>Pseudomonadota</taxon>
        <taxon>Alphaproteobacteria</taxon>
        <taxon>Hyphomicrobiales</taxon>
        <taxon>Stappiaceae</taxon>
        <taxon>Stappia</taxon>
    </lineage>
</organism>
<keyword evidence="2" id="KW-0418">Kinase</keyword>
<dbReference type="Proteomes" id="UP000559404">
    <property type="component" value="Unassembled WGS sequence"/>
</dbReference>